<evidence type="ECO:0000313" key="2">
    <source>
        <dbReference type="EMBL" id="MDE8601956.1"/>
    </source>
</evidence>
<feature type="transmembrane region" description="Helical" evidence="1">
    <location>
        <begin position="7"/>
        <end position="23"/>
    </location>
</feature>
<sequence>MQYAAALIEYLITGIISLIWIGLYSNQYIDISAQNIKDYKEVIVISIFPVAYILGIYVDVSSSYLLKRFNNIATFIGKYLSCPNWLRTTSNFILGTSKSEPYKRSAEILSHSASDTIKTMEAYVSRDRIARGMALNSFMCGLASYLFLSGDVKCTAINYCIVIFVISICAWFRLRRLSKAFKTQALIQLRKREENKN</sequence>
<keyword evidence="1" id="KW-0472">Membrane</keyword>
<dbReference type="Proteomes" id="UP001139522">
    <property type="component" value="Unassembled WGS sequence"/>
</dbReference>
<keyword evidence="1" id="KW-1133">Transmembrane helix</keyword>
<gene>
    <name evidence="2" type="ORF">M3I01_003325</name>
</gene>
<dbReference type="EMBL" id="JAMZEG020000001">
    <property type="protein sequence ID" value="MDE8601956.1"/>
    <property type="molecule type" value="Genomic_DNA"/>
</dbReference>
<evidence type="ECO:0000256" key="1">
    <source>
        <dbReference type="SAM" id="Phobius"/>
    </source>
</evidence>
<reference evidence="2" key="1">
    <citation type="submission" date="2023-01" db="EMBL/GenBank/DDBJ databases">
        <title>Psychroserpens sp. MSW6 and Marinomonas sp. RSW2, isolated from seawater.</title>
        <authorList>
            <person name="Kristyanto S."/>
            <person name="Jung J."/>
            <person name="Kim J.M."/>
            <person name="Jeon C.O."/>
        </authorList>
    </citation>
    <scope>NUCLEOTIDE SEQUENCE</scope>
    <source>
        <strain evidence="2">RSW2</strain>
    </source>
</reference>
<protein>
    <recommendedName>
        <fullName evidence="4">Glycosyl-4,4'-diaponeurosporenoate acyltransferase</fullName>
    </recommendedName>
</protein>
<accession>A0ABT5WAV9</accession>
<proteinExistence type="predicted"/>
<keyword evidence="3" id="KW-1185">Reference proteome</keyword>
<name>A0ABT5WAV9_9GAMM</name>
<feature type="transmembrane region" description="Helical" evidence="1">
    <location>
        <begin position="156"/>
        <end position="174"/>
    </location>
</feature>
<comment type="caution">
    <text evidence="2">The sequence shown here is derived from an EMBL/GenBank/DDBJ whole genome shotgun (WGS) entry which is preliminary data.</text>
</comment>
<organism evidence="2 3">
    <name type="scientific">Marinomonas maritima</name>
    <dbReference type="NCBI Taxonomy" id="2940935"/>
    <lineage>
        <taxon>Bacteria</taxon>
        <taxon>Pseudomonadati</taxon>
        <taxon>Pseudomonadota</taxon>
        <taxon>Gammaproteobacteria</taxon>
        <taxon>Oceanospirillales</taxon>
        <taxon>Oceanospirillaceae</taxon>
        <taxon>Marinomonas</taxon>
    </lineage>
</organism>
<feature type="transmembrane region" description="Helical" evidence="1">
    <location>
        <begin position="133"/>
        <end position="150"/>
    </location>
</feature>
<dbReference type="RefSeq" id="WP_255894160.1">
    <property type="nucleotide sequence ID" value="NZ_JAMZEG020000001.1"/>
</dbReference>
<evidence type="ECO:0008006" key="4">
    <source>
        <dbReference type="Google" id="ProtNLM"/>
    </source>
</evidence>
<keyword evidence="1" id="KW-0812">Transmembrane</keyword>
<evidence type="ECO:0000313" key="3">
    <source>
        <dbReference type="Proteomes" id="UP001139522"/>
    </source>
</evidence>
<feature type="transmembrane region" description="Helical" evidence="1">
    <location>
        <begin position="43"/>
        <end position="66"/>
    </location>
</feature>